<evidence type="ECO:0000256" key="1">
    <source>
        <dbReference type="SAM" id="Phobius"/>
    </source>
</evidence>
<dbReference type="RefSeq" id="WP_010033746.1">
    <property type="nucleotide sequence ID" value="NZ_CP025958.1"/>
</dbReference>
<evidence type="ECO:0008006" key="4">
    <source>
        <dbReference type="Google" id="ProtNLM"/>
    </source>
</evidence>
<feature type="transmembrane region" description="Helical" evidence="1">
    <location>
        <begin position="49"/>
        <end position="69"/>
    </location>
</feature>
<evidence type="ECO:0000313" key="2">
    <source>
        <dbReference type="EMBL" id="AWM38074.1"/>
    </source>
</evidence>
<gene>
    <name evidence="2" type="ORF">C1280_14445</name>
</gene>
<feature type="transmembrane region" description="Helical" evidence="1">
    <location>
        <begin position="124"/>
        <end position="143"/>
    </location>
</feature>
<feature type="transmembrane region" description="Helical" evidence="1">
    <location>
        <begin position="19"/>
        <end position="37"/>
    </location>
</feature>
<keyword evidence="1" id="KW-0812">Transmembrane</keyword>
<evidence type="ECO:0000313" key="3">
    <source>
        <dbReference type="Proteomes" id="UP000245802"/>
    </source>
</evidence>
<organism evidence="2 3">
    <name type="scientific">Gemmata obscuriglobus</name>
    <dbReference type="NCBI Taxonomy" id="114"/>
    <lineage>
        <taxon>Bacteria</taxon>
        <taxon>Pseudomonadati</taxon>
        <taxon>Planctomycetota</taxon>
        <taxon>Planctomycetia</taxon>
        <taxon>Gemmatales</taxon>
        <taxon>Gemmataceae</taxon>
        <taxon>Gemmata</taxon>
    </lineage>
</organism>
<name>A0A2Z3H8N5_9BACT</name>
<dbReference type="EMBL" id="CP025958">
    <property type="protein sequence ID" value="AWM38074.1"/>
    <property type="molecule type" value="Genomic_DNA"/>
</dbReference>
<dbReference type="KEGG" id="gog:C1280_14445"/>
<keyword evidence="1" id="KW-0472">Membrane</keyword>
<keyword evidence="1" id="KW-1133">Transmembrane helix</keyword>
<dbReference type="OrthoDB" id="283250at2"/>
<dbReference type="AlphaFoldDB" id="A0A2Z3H8N5"/>
<reference evidence="2 3" key="1">
    <citation type="submission" date="2018-01" db="EMBL/GenBank/DDBJ databases">
        <title>G. obscuriglobus.</title>
        <authorList>
            <person name="Franke J."/>
            <person name="Blomberg W."/>
            <person name="Selmecki A."/>
        </authorList>
    </citation>
    <scope>NUCLEOTIDE SEQUENCE [LARGE SCALE GENOMIC DNA]</scope>
    <source>
        <strain evidence="2 3">DSM 5831</strain>
    </source>
</reference>
<proteinExistence type="predicted"/>
<protein>
    <recommendedName>
        <fullName evidence="4">TIGR03943 family protein</fullName>
    </recommendedName>
</protein>
<dbReference type="Proteomes" id="UP000245802">
    <property type="component" value="Chromosome"/>
</dbReference>
<keyword evidence="3" id="KW-1185">Reference proteome</keyword>
<sequence length="341" mass="38035">MPHSHAGCQSPRDYFTEQLLTIFVCGGLGFVAIQLYRSDMLRHILAPQFHLPVLIGGIVVFVLVLLRAITVWREAGELVPVDSNDPTCRENHVHTASCNHLPGLPGAPNTDENLVDDHGHSHDMSWVFARMLILVFPITLYFLGIPNTGLSADAQRAALGNEVELQSSADLAQLAPTATVKSVEEKPDGTLVRVLQTDKGFQIREVTEKNKPPVYSVVAQAGIEMRFNDLTEAAFSEDKRRSYAGSTAILEGRFNPLSDKQFTLFRQKMTCCGQDSVMLKVRIISPQVVSRNYFDWVRVKGVIDFVKAPGAEERYVPVLRLQDVTDVTLIPKDQIKNEYEF</sequence>
<accession>A0A2Z3H8N5</accession>